<organism evidence="2 3">
    <name type="scientific">Streptomyces spiramenti</name>
    <dbReference type="NCBI Taxonomy" id="2720606"/>
    <lineage>
        <taxon>Bacteria</taxon>
        <taxon>Bacillati</taxon>
        <taxon>Actinomycetota</taxon>
        <taxon>Actinomycetes</taxon>
        <taxon>Kitasatosporales</taxon>
        <taxon>Streptomycetaceae</taxon>
        <taxon>Streptomyces</taxon>
    </lineage>
</organism>
<evidence type="ECO:0000313" key="3">
    <source>
        <dbReference type="Proteomes" id="UP000746503"/>
    </source>
</evidence>
<feature type="region of interest" description="Disordered" evidence="1">
    <location>
        <begin position="66"/>
        <end position="146"/>
    </location>
</feature>
<keyword evidence="3" id="KW-1185">Reference proteome</keyword>
<feature type="compositionally biased region" description="Low complexity" evidence="1">
    <location>
        <begin position="93"/>
        <end position="126"/>
    </location>
</feature>
<sequence>MPMAFHVQPVETKDGRTVFRVSLDQHGVAAATHLVAEPTTGPELPDGFGFGAERGGLRAVHGVAERAAREEATTARDHRADESHPPVARRRPAAAPRRAGATVRLGPGATRHARAAGAPARLRLVADPAESVTETPRRARDASYGHLLSCQERPSVTRYEGAPPPCS</sequence>
<dbReference type="EMBL" id="JAAVJB010000016">
    <property type="protein sequence ID" value="NJP65462.1"/>
    <property type="molecule type" value="Genomic_DNA"/>
</dbReference>
<name>A0ABX1ALW4_9ACTN</name>
<evidence type="ECO:0000313" key="2">
    <source>
        <dbReference type="EMBL" id="NJP65462.1"/>
    </source>
</evidence>
<accession>A0ABX1ALW4</accession>
<evidence type="ECO:0000256" key="1">
    <source>
        <dbReference type="SAM" id="MobiDB-lite"/>
    </source>
</evidence>
<dbReference type="Proteomes" id="UP000746503">
    <property type="component" value="Unassembled WGS sequence"/>
</dbReference>
<gene>
    <name evidence="2" type="ORF">HCJ92_03965</name>
</gene>
<reference evidence="2 3" key="1">
    <citation type="submission" date="2020-03" db="EMBL/GenBank/DDBJ databases">
        <title>Draft genome of Streptomyces sp. ventii, isolated from the Axial Seamount in the Pacific Ocean, and resequencing of the two type strains Streptomyces lonarensis strain NCL 716 and Streptomyces bohaiensis strain 11A07.</title>
        <authorList>
            <person name="Loughran R.M."/>
            <person name="Pfannmuller K.M."/>
            <person name="Wasson B.J."/>
            <person name="Deadmond M.C."/>
            <person name="Paddock B.E."/>
            <person name="Koyack M.J."/>
            <person name="Gallegos D.A."/>
            <person name="Mitchell E.A."/>
            <person name="Ushijima B."/>
            <person name="Saw J.H."/>
            <person name="Mcphail K.L."/>
            <person name="Videau P."/>
        </authorList>
    </citation>
    <scope>NUCLEOTIDE SEQUENCE [LARGE SCALE GENOMIC DNA]</scope>
    <source>
        <strain evidence="3">5675061</strain>
    </source>
</reference>
<protein>
    <submittedName>
        <fullName evidence="2">Uncharacterized protein</fullName>
    </submittedName>
</protein>
<feature type="compositionally biased region" description="Basic and acidic residues" evidence="1">
    <location>
        <begin position="66"/>
        <end position="84"/>
    </location>
</feature>
<proteinExistence type="predicted"/>
<comment type="caution">
    <text evidence="2">The sequence shown here is derived from an EMBL/GenBank/DDBJ whole genome shotgun (WGS) entry which is preliminary data.</text>
</comment>
<dbReference type="RefSeq" id="WP_167931987.1">
    <property type="nucleotide sequence ID" value="NZ_JAAVJB010000016.1"/>
</dbReference>